<dbReference type="InterPro" id="IPR008964">
    <property type="entry name" value="Invasin/intimin_cell_adhesion"/>
</dbReference>
<dbReference type="SMART" id="SM00635">
    <property type="entry name" value="BID_2"/>
    <property type="match status" value="2"/>
</dbReference>
<reference evidence="2 3" key="1">
    <citation type="submission" date="2023-09" db="EMBL/GenBank/DDBJ databases">
        <title>Analysis of phage genome (vB_Yru_GN1) of the bacterium (Yersinia ruckeri).</title>
        <authorList>
            <person name="Ganjoor M.S."/>
            <person name="Bouzari M."/>
            <person name="Soleimani-Delfan A."/>
        </authorList>
    </citation>
    <scope>NUCLEOTIDE SEQUENCE [LARGE SCALE GENOMIC DNA]</scope>
    <source>
        <strain evidence="3">vB_Yru_GN1</strain>
    </source>
</reference>
<dbReference type="Proteomes" id="UP001304813">
    <property type="component" value="Segment"/>
</dbReference>
<accession>A0AA86IWS9</accession>
<dbReference type="Gene3D" id="2.60.40.1080">
    <property type="match status" value="2"/>
</dbReference>
<sequence>MQTYILGRTVEFTDLEDLKAKVDAIHEELHYDWNVILGTVTEILSVEILNKISQMRVGEEFTIALQTSPSGLPLNKFEVSVTPAELGSLTGNKLLAEATGDLVLKIEVDGNPDVSDTMTVKVLAAAVPVASIDATDISGVVGDTGTLSTTVLPAEATDKSVTIVSKDATVATINDAGAWELKKVGSTTADITSVSTPSVKKTINITVAKAPVPVTSITADNISGEVGATGTINYAVLPADADNKSVKFTSKDTAKVTVNADTGAYQLKAEGSTTIDIVSVENGSIKKTITVTITAASGG</sequence>
<evidence type="ECO:0000313" key="2">
    <source>
        <dbReference type="EMBL" id="BES79802.1"/>
    </source>
</evidence>
<dbReference type="Pfam" id="PF02368">
    <property type="entry name" value="Big_2"/>
    <property type="match status" value="1"/>
</dbReference>
<feature type="domain" description="BIG2" evidence="1">
    <location>
        <begin position="126"/>
        <end position="205"/>
    </location>
</feature>
<feature type="domain" description="BIG2" evidence="1">
    <location>
        <begin position="210"/>
        <end position="289"/>
    </location>
</feature>
<protein>
    <submittedName>
        <fullName evidence="2">Structural protein</fullName>
    </submittedName>
</protein>
<organism evidence="2 3">
    <name type="scientific">Yersinia phage vB_Yru_GN1</name>
    <dbReference type="NCBI Taxonomy" id="3074381"/>
    <lineage>
        <taxon>Viruses</taxon>
        <taxon>Duplodnaviria</taxon>
        <taxon>Heunggongvirae</taxon>
        <taxon>Uroviricota</taxon>
        <taxon>Caudoviricetes</taxon>
        <taxon>Caudoviricetes incertae sedis</taxon>
        <taxon>Sepahanvirus</taxon>
        <taxon>Sepahanvirus vB-Yru-GN1</taxon>
    </lineage>
</organism>
<evidence type="ECO:0000313" key="3">
    <source>
        <dbReference type="Proteomes" id="UP001304813"/>
    </source>
</evidence>
<dbReference type="EMBL" id="LC779065">
    <property type="protein sequence ID" value="BES79802.1"/>
    <property type="molecule type" value="Genomic_DNA"/>
</dbReference>
<dbReference type="InterPro" id="IPR003343">
    <property type="entry name" value="Big_2"/>
</dbReference>
<name>A0AA86IWS9_9CAUD</name>
<evidence type="ECO:0000259" key="1">
    <source>
        <dbReference type="SMART" id="SM00635"/>
    </source>
</evidence>
<dbReference type="SUPFAM" id="SSF49373">
    <property type="entry name" value="Invasin/intimin cell-adhesion fragments"/>
    <property type="match status" value="2"/>
</dbReference>
<proteinExistence type="predicted"/>
<keyword evidence="3" id="KW-1185">Reference proteome</keyword>